<sequence>MVAPDGILEVGVGTVVQYTVALRRREGGESGLEALTLALDESARTGTWQLSGLRPDFKDSRFRYAVRIPSEVVGMSSSSSRCVLSVNPVDMGQRLELSVAEAASDNDHQPPEFPVAEVAQSLGLLQSRLRNFTLGTIEISPAMQAERHLSAGSEGRVVVDTQEAKGASRSPSPSPSPPEPEPLFRLLLPGGRQLPLPVQAVLRVWGAAAAASSGLADAEYRVTVLAPGVPVDPWLDHSVSSAEVMRASGAAFMAAILALLLVLVGWSVRPFEKNRKGLPH</sequence>
<keyword evidence="2" id="KW-0812">Transmembrane</keyword>
<reference evidence="3" key="1">
    <citation type="submission" date="2021-02" db="EMBL/GenBank/DDBJ databases">
        <authorList>
            <person name="Dougan E. K."/>
            <person name="Rhodes N."/>
            <person name="Thang M."/>
            <person name="Chan C."/>
        </authorList>
    </citation>
    <scope>NUCLEOTIDE SEQUENCE</scope>
</reference>
<gene>
    <name evidence="3" type="ORF">PGLA2088_LOCUS36421</name>
</gene>
<dbReference type="EMBL" id="CAJNNW010032152">
    <property type="protein sequence ID" value="CAE8711347.1"/>
    <property type="molecule type" value="Genomic_DNA"/>
</dbReference>
<keyword evidence="2" id="KW-0472">Membrane</keyword>
<accession>A0A813KMJ4</accession>
<proteinExistence type="predicted"/>
<evidence type="ECO:0000256" key="1">
    <source>
        <dbReference type="SAM" id="MobiDB-lite"/>
    </source>
</evidence>
<evidence type="ECO:0000313" key="3">
    <source>
        <dbReference type="EMBL" id="CAE8711347.1"/>
    </source>
</evidence>
<organism evidence="3 4">
    <name type="scientific">Polarella glacialis</name>
    <name type="common">Dinoflagellate</name>
    <dbReference type="NCBI Taxonomy" id="89957"/>
    <lineage>
        <taxon>Eukaryota</taxon>
        <taxon>Sar</taxon>
        <taxon>Alveolata</taxon>
        <taxon>Dinophyceae</taxon>
        <taxon>Suessiales</taxon>
        <taxon>Suessiaceae</taxon>
        <taxon>Polarella</taxon>
    </lineage>
</organism>
<dbReference type="Proteomes" id="UP000626109">
    <property type="component" value="Unassembled WGS sequence"/>
</dbReference>
<name>A0A813KMJ4_POLGL</name>
<feature type="region of interest" description="Disordered" evidence="1">
    <location>
        <begin position="161"/>
        <end position="182"/>
    </location>
</feature>
<evidence type="ECO:0000256" key="2">
    <source>
        <dbReference type="SAM" id="Phobius"/>
    </source>
</evidence>
<evidence type="ECO:0000313" key="4">
    <source>
        <dbReference type="Proteomes" id="UP000626109"/>
    </source>
</evidence>
<comment type="caution">
    <text evidence="3">The sequence shown here is derived from an EMBL/GenBank/DDBJ whole genome shotgun (WGS) entry which is preliminary data.</text>
</comment>
<dbReference type="AlphaFoldDB" id="A0A813KMJ4"/>
<feature type="compositionally biased region" description="Pro residues" evidence="1">
    <location>
        <begin position="172"/>
        <end position="181"/>
    </location>
</feature>
<protein>
    <submittedName>
        <fullName evidence="3">Uncharacterized protein</fullName>
    </submittedName>
</protein>
<feature type="transmembrane region" description="Helical" evidence="2">
    <location>
        <begin position="247"/>
        <end position="268"/>
    </location>
</feature>
<keyword evidence="2" id="KW-1133">Transmembrane helix</keyword>